<dbReference type="CDD" id="cd05326">
    <property type="entry name" value="secoisolariciresinol-DH_like_SDR_c"/>
    <property type="match status" value="1"/>
</dbReference>
<dbReference type="NCBIfam" id="NF005559">
    <property type="entry name" value="PRK07231.1"/>
    <property type="match status" value="1"/>
</dbReference>
<dbReference type="InterPro" id="IPR002347">
    <property type="entry name" value="SDR_fam"/>
</dbReference>
<evidence type="ECO:0000313" key="4">
    <source>
        <dbReference type="Proteomes" id="UP001318860"/>
    </source>
</evidence>
<dbReference type="PANTHER" id="PTHR43180:SF45">
    <property type="entry name" value="SECOISOLARICIRESINOL DEHYDROGENASE-LIKE ISOFORM X1"/>
    <property type="match status" value="1"/>
</dbReference>
<proteinExistence type="inferred from homology"/>
<name>A0ABR0WMM9_REHGL</name>
<comment type="caution">
    <text evidence="3">The sequence shown here is derived from an EMBL/GenBank/DDBJ whole genome shotgun (WGS) entry which is preliminary data.</text>
</comment>
<dbReference type="PRINTS" id="PR00081">
    <property type="entry name" value="GDHRDH"/>
</dbReference>
<evidence type="ECO:0000256" key="2">
    <source>
        <dbReference type="ARBA" id="ARBA00023002"/>
    </source>
</evidence>
<dbReference type="InterPro" id="IPR036291">
    <property type="entry name" value="NAD(P)-bd_dom_sf"/>
</dbReference>
<sequence length="283" mass="29679">MNGSSSEVPTSTRRLEGKVAIITGGASGFGESTARLFARHGAKIVIADVQDDRGQSLIRDLNLPEQISYVHCDVTSDADVRNAVYFAVSQYGGLDIMFNNAGIPGNLDFAIADADNDNFKRVFEVNVYGSFLGAKHAARVMIPARKGVILFTSSIASVVSGESPHSYAASKHAVVGMMKNLCVELGQYGIRVNCISPCAVATPLLTGSMGVDKAVVDDIICASATLKGVVPTAEDVAEAALFLGGDESRFVSGLNLLVDGGYSTTNQSYSRVIKSVFGPPSSS</sequence>
<organism evidence="3 4">
    <name type="scientific">Rehmannia glutinosa</name>
    <name type="common">Chinese foxglove</name>
    <dbReference type="NCBI Taxonomy" id="99300"/>
    <lineage>
        <taxon>Eukaryota</taxon>
        <taxon>Viridiplantae</taxon>
        <taxon>Streptophyta</taxon>
        <taxon>Embryophyta</taxon>
        <taxon>Tracheophyta</taxon>
        <taxon>Spermatophyta</taxon>
        <taxon>Magnoliopsida</taxon>
        <taxon>eudicotyledons</taxon>
        <taxon>Gunneridae</taxon>
        <taxon>Pentapetalae</taxon>
        <taxon>asterids</taxon>
        <taxon>lamiids</taxon>
        <taxon>Lamiales</taxon>
        <taxon>Orobanchaceae</taxon>
        <taxon>Rehmannieae</taxon>
        <taxon>Rehmannia</taxon>
    </lineage>
</organism>
<gene>
    <name evidence="3" type="ORF">DH2020_018152</name>
</gene>
<keyword evidence="2" id="KW-0560">Oxidoreductase</keyword>
<dbReference type="PRINTS" id="PR00080">
    <property type="entry name" value="SDRFAMILY"/>
</dbReference>
<comment type="similarity">
    <text evidence="1">Belongs to the short-chain dehydrogenases/reductases (SDR) family.</text>
</comment>
<dbReference type="SUPFAM" id="SSF51735">
    <property type="entry name" value="NAD(P)-binding Rossmann-fold domains"/>
    <property type="match status" value="1"/>
</dbReference>
<accession>A0ABR0WMM9</accession>
<keyword evidence="4" id="KW-1185">Reference proteome</keyword>
<dbReference type="Proteomes" id="UP001318860">
    <property type="component" value="Unassembled WGS sequence"/>
</dbReference>
<reference evidence="3 4" key="1">
    <citation type="journal article" date="2021" name="Comput. Struct. Biotechnol. J.">
        <title>De novo genome assembly of the potent medicinal plant Rehmannia glutinosa using nanopore technology.</title>
        <authorList>
            <person name="Ma L."/>
            <person name="Dong C."/>
            <person name="Song C."/>
            <person name="Wang X."/>
            <person name="Zheng X."/>
            <person name="Niu Y."/>
            <person name="Chen S."/>
            <person name="Feng W."/>
        </authorList>
    </citation>
    <scope>NUCLEOTIDE SEQUENCE [LARGE SCALE GENOMIC DNA]</scope>
    <source>
        <strain evidence="3">DH-2019</strain>
    </source>
</reference>
<dbReference type="Gene3D" id="3.40.50.720">
    <property type="entry name" value="NAD(P)-binding Rossmann-like Domain"/>
    <property type="match status" value="1"/>
</dbReference>
<evidence type="ECO:0000313" key="3">
    <source>
        <dbReference type="EMBL" id="KAK6147240.1"/>
    </source>
</evidence>
<evidence type="ECO:0000256" key="1">
    <source>
        <dbReference type="ARBA" id="ARBA00006484"/>
    </source>
</evidence>
<dbReference type="EMBL" id="JABTTQ020000010">
    <property type="protein sequence ID" value="KAK6147240.1"/>
    <property type="molecule type" value="Genomic_DNA"/>
</dbReference>
<dbReference type="Pfam" id="PF13561">
    <property type="entry name" value="adh_short_C2"/>
    <property type="match status" value="1"/>
</dbReference>
<dbReference type="InterPro" id="IPR045309">
    <property type="entry name" value="ABA2-like"/>
</dbReference>
<protein>
    <submittedName>
        <fullName evidence="3">Uncharacterized protein</fullName>
    </submittedName>
</protein>
<dbReference type="PANTHER" id="PTHR43180">
    <property type="entry name" value="3-OXOACYL-(ACYL-CARRIER-PROTEIN) REDUCTASE (AFU_ORTHOLOGUE AFUA_6G11210)"/>
    <property type="match status" value="1"/>
</dbReference>